<dbReference type="PANTHER" id="PTHR30466">
    <property type="entry name" value="FLAVIN REDUCTASE"/>
    <property type="match status" value="1"/>
</dbReference>
<dbReference type="InterPro" id="IPR012349">
    <property type="entry name" value="Split_barrel_FMN-bd"/>
</dbReference>
<comment type="similarity">
    <text evidence="1">Belongs to the non-flavoprotein flavin reductase family.</text>
</comment>
<reference evidence="4 5" key="1">
    <citation type="submission" date="2019-03" db="EMBL/GenBank/DDBJ databases">
        <title>Genomic Encyclopedia of Type Strains, Phase IV (KMG-IV): sequencing the most valuable type-strain genomes for metagenomic binning, comparative biology and taxonomic classification.</title>
        <authorList>
            <person name="Goeker M."/>
        </authorList>
    </citation>
    <scope>NUCLEOTIDE SEQUENCE [LARGE SCALE GENOMIC DNA]</scope>
    <source>
        <strain evidence="4 5">DSM 100048</strain>
    </source>
</reference>
<dbReference type="SUPFAM" id="SSF50475">
    <property type="entry name" value="FMN-binding split barrel"/>
    <property type="match status" value="1"/>
</dbReference>
<evidence type="ECO:0000256" key="1">
    <source>
        <dbReference type="ARBA" id="ARBA00008898"/>
    </source>
</evidence>
<evidence type="ECO:0000313" key="5">
    <source>
        <dbReference type="Proteomes" id="UP000294692"/>
    </source>
</evidence>
<gene>
    <name evidence="4" type="ORF">EV686_104143</name>
</gene>
<dbReference type="InterPro" id="IPR050268">
    <property type="entry name" value="NADH-dep_flavin_reductase"/>
</dbReference>
<accession>A0A4R3V9A9</accession>
<evidence type="ECO:0000256" key="2">
    <source>
        <dbReference type="ARBA" id="ARBA00023002"/>
    </source>
</evidence>
<evidence type="ECO:0000259" key="3">
    <source>
        <dbReference type="SMART" id="SM00903"/>
    </source>
</evidence>
<dbReference type="RefSeq" id="WP_243650832.1">
    <property type="nucleotide sequence ID" value="NZ_JBHRVM010000001.1"/>
</dbReference>
<keyword evidence="5" id="KW-1185">Reference proteome</keyword>
<dbReference type="EMBL" id="SMBX01000004">
    <property type="protein sequence ID" value="TCU99044.1"/>
    <property type="molecule type" value="Genomic_DNA"/>
</dbReference>
<protein>
    <submittedName>
        <fullName evidence="4">Flavin reductase (DIM6/NTAB) family NADH-FMN oxidoreductase RutF</fullName>
    </submittedName>
</protein>
<dbReference type="SMART" id="SM00903">
    <property type="entry name" value="Flavin_Reduct"/>
    <property type="match status" value="1"/>
</dbReference>
<proteinExistence type="inferred from homology"/>
<evidence type="ECO:0000313" key="4">
    <source>
        <dbReference type="EMBL" id="TCU99044.1"/>
    </source>
</evidence>
<dbReference type="GO" id="GO:0010181">
    <property type="term" value="F:FMN binding"/>
    <property type="evidence" value="ECO:0007669"/>
    <property type="project" value="InterPro"/>
</dbReference>
<dbReference type="Gene3D" id="2.30.110.10">
    <property type="entry name" value="Electron Transport, Fmn-binding Protein, Chain A"/>
    <property type="match status" value="1"/>
</dbReference>
<dbReference type="InterPro" id="IPR002563">
    <property type="entry name" value="Flavin_Rdtase-like_dom"/>
</dbReference>
<dbReference type="Pfam" id="PF01613">
    <property type="entry name" value="Flavin_Reduct"/>
    <property type="match status" value="1"/>
</dbReference>
<keyword evidence="2" id="KW-0560">Oxidoreductase</keyword>
<dbReference type="PANTHER" id="PTHR30466:SF11">
    <property type="entry name" value="FLAVIN-DEPENDENT MONOOXYGENASE, REDUCTASE SUBUNIT HSAB"/>
    <property type="match status" value="1"/>
</dbReference>
<dbReference type="AlphaFoldDB" id="A0A4R3V9A9"/>
<comment type="caution">
    <text evidence="4">The sequence shown here is derived from an EMBL/GenBank/DDBJ whole genome shotgun (WGS) entry which is preliminary data.</text>
</comment>
<dbReference type="GO" id="GO:0042602">
    <property type="term" value="F:riboflavin reductase (NADPH) activity"/>
    <property type="evidence" value="ECO:0007669"/>
    <property type="project" value="TreeGrafter"/>
</dbReference>
<feature type="domain" description="Flavin reductase like" evidence="3">
    <location>
        <begin position="23"/>
        <end position="169"/>
    </location>
</feature>
<name>A0A4R3V9A9_9BURK</name>
<dbReference type="Proteomes" id="UP000294692">
    <property type="component" value="Unassembled WGS sequence"/>
</dbReference>
<sequence>MILLHGMNPATPAFDQSYFRSALSRFPTGVTVVVAQAADGSPIGMTISSFSSLSLEPPLVLWTLKLESASIAHMRQAEGYVIHVLSAAQQDLAYRFAKGSQQERFEGIPLKRSRSGLWMLDMPDCSAWFECRNHHQHDAGDHAIFIGAVHACAWTNAQPLIHHSRRFHHSPPVAEIIVER</sequence>
<organism evidence="4 5">
    <name type="scientific">Paracandidimonas soli</name>
    <dbReference type="NCBI Taxonomy" id="1917182"/>
    <lineage>
        <taxon>Bacteria</taxon>
        <taxon>Pseudomonadati</taxon>
        <taxon>Pseudomonadota</taxon>
        <taxon>Betaproteobacteria</taxon>
        <taxon>Burkholderiales</taxon>
        <taxon>Alcaligenaceae</taxon>
        <taxon>Paracandidimonas</taxon>
    </lineage>
</organism>